<evidence type="ECO:0000256" key="3">
    <source>
        <dbReference type="ARBA" id="ARBA00006453"/>
    </source>
</evidence>
<feature type="compositionally biased region" description="Basic and acidic residues" evidence="10">
    <location>
        <begin position="985"/>
        <end position="999"/>
    </location>
</feature>
<accession>E2ADE5</accession>
<dbReference type="EMBL" id="GL438749">
    <property type="protein sequence ID" value="EFN68561.1"/>
    <property type="molecule type" value="Genomic_DNA"/>
</dbReference>
<dbReference type="OMA" id="ERNRWIQ"/>
<dbReference type="SMART" id="SM00365">
    <property type="entry name" value="LRR_SD22"/>
    <property type="match status" value="4"/>
</dbReference>
<feature type="compositionally biased region" description="Basic and acidic residues" evidence="10">
    <location>
        <begin position="1848"/>
        <end position="1857"/>
    </location>
</feature>
<gene>
    <name evidence="11" type="ORF">EAG_07161</name>
</gene>
<dbReference type="InterPro" id="IPR001611">
    <property type="entry name" value="Leu-rich_rpt"/>
</dbReference>
<dbReference type="PANTHER" id="PTHR45973">
    <property type="entry name" value="PROTEIN PHOSPHATASE 1 REGULATORY SUBUNIT SDS22-RELATED"/>
    <property type="match status" value="1"/>
</dbReference>
<evidence type="ECO:0000256" key="5">
    <source>
        <dbReference type="ARBA" id="ARBA00022737"/>
    </source>
</evidence>
<dbReference type="InterPro" id="IPR032675">
    <property type="entry name" value="LRR_dom_sf"/>
</dbReference>
<dbReference type="PROSITE" id="PS51450">
    <property type="entry name" value="LRR"/>
    <property type="match status" value="3"/>
</dbReference>
<evidence type="ECO:0000256" key="6">
    <source>
        <dbReference type="ARBA" id="ARBA00023069"/>
    </source>
</evidence>
<dbReference type="OrthoDB" id="266138at2759"/>
<feature type="compositionally biased region" description="Acidic residues" evidence="10">
    <location>
        <begin position="1007"/>
        <end position="1017"/>
    </location>
</feature>
<keyword evidence="9" id="KW-0175">Coiled coil</keyword>
<comment type="similarity">
    <text evidence="3">Belongs to the DNAAF1 family.</text>
</comment>
<keyword evidence="5" id="KW-0677">Repeat</keyword>
<evidence type="ECO:0000256" key="4">
    <source>
        <dbReference type="ARBA" id="ARBA00022614"/>
    </source>
</evidence>
<dbReference type="InterPro" id="IPR050576">
    <property type="entry name" value="Cilia_flagella_integrity"/>
</dbReference>
<organism evidence="12">
    <name type="scientific">Camponotus floridanus</name>
    <name type="common">Florida carpenter ant</name>
    <dbReference type="NCBI Taxonomy" id="104421"/>
    <lineage>
        <taxon>Eukaryota</taxon>
        <taxon>Metazoa</taxon>
        <taxon>Ecdysozoa</taxon>
        <taxon>Arthropoda</taxon>
        <taxon>Hexapoda</taxon>
        <taxon>Insecta</taxon>
        <taxon>Pterygota</taxon>
        <taxon>Neoptera</taxon>
        <taxon>Endopterygota</taxon>
        <taxon>Hymenoptera</taxon>
        <taxon>Apocrita</taxon>
        <taxon>Aculeata</taxon>
        <taxon>Formicoidea</taxon>
        <taxon>Formicidae</taxon>
        <taxon>Formicinae</taxon>
        <taxon>Camponotus</taxon>
    </lineage>
</organism>
<evidence type="ECO:0000313" key="11">
    <source>
        <dbReference type="EMBL" id="EFN68561.1"/>
    </source>
</evidence>
<dbReference type="SUPFAM" id="SSF52075">
    <property type="entry name" value="Outer arm dynein light chain 1"/>
    <property type="match status" value="1"/>
</dbReference>
<proteinExistence type="inferred from homology"/>
<keyword evidence="12" id="KW-1185">Reference proteome</keyword>
<feature type="region of interest" description="Disordered" evidence="10">
    <location>
        <begin position="1844"/>
        <end position="1863"/>
    </location>
</feature>
<dbReference type="GO" id="GO:0005929">
    <property type="term" value="C:cilium"/>
    <property type="evidence" value="ECO:0007669"/>
    <property type="project" value="UniProtKB-SubCell"/>
</dbReference>
<evidence type="ECO:0000256" key="2">
    <source>
        <dbReference type="ARBA" id="ARBA00004138"/>
    </source>
</evidence>
<feature type="region of interest" description="Disordered" evidence="10">
    <location>
        <begin position="1120"/>
        <end position="1163"/>
    </location>
</feature>
<reference evidence="11 12" key="1">
    <citation type="journal article" date="2010" name="Science">
        <title>Genomic comparison of the ants Camponotus floridanus and Harpegnathos saltator.</title>
        <authorList>
            <person name="Bonasio R."/>
            <person name="Zhang G."/>
            <person name="Ye C."/>
            <person name="Mutti N.S."/>
            <person name="Fang X."/>
            <person name="Qin N."/>
            <person name="Donahue G."/>
            <person name="Yang P."/>
            <person name="Li Q."/>
            <person name="Li C."/>
            <person name="Zhang P."/>
            <person name="Huang Z."/>
            <person name="Berger S.L."/>
            <person name="Reinberg D."/>
            <person name="Wang J."/>
            <person name="Liebig J."/>
        </authorList>
    </citation>
    <scope>NUCLEOTIDE SEQUENCE [LARGE SCALE GENOMIC DNA]</scope>
    <source>
        <strain evidence="12">C129</strain>
    </source>
</reference>
<comment type="subcellular location">
    <subcellularLocation>
        <location evidence="2">Cell projection</location>
        <location evidence="2">Cilium</location>
    </subcellularLocation>
</comment>
<evidence type="ECO:0000256" key="7">
    <source>
        <dbReference type="ARBA" id="ARBA00023273"/>
    </source>
</evidence>
<feature type="compositionally biased region" description="Basic and acidic residues" evidence="10">
    <location>
        <begin position="947"/>
        <end position="964"/>
    </location>
</feature>
<evidence type="ECO:0000313" key="12">
    <source>
        <dbReference type="Proteomes" id="UP000000311"/>
    </source>
</evidence>
<comment type="function">
    <text evidence="1">Cilium-specific protein required for cilia structures.</text>
</comment>
<dbReference type="InParanoid" id="E2ADE5"/>
<feature type="compositionally biased region" description="Basic and acidic residues" evidence="10">
    <location>
        <begin position="1018"/>
        <end position="1043"/>
    </location>
</feature>
<evidence type="ECO:0000256" key="9">
    <source>
        <dbReference type="SAM" id="Coils"/>
    </source>
</evidence>
<name>E2ADE5_CAMFO</name>
<feature type="coiled-coil region" evidence="9">
    <location>
        <begin position="552"/>
        <end position="597"/>
    </location>
</feature>
<dbReference type="Proteomes" id="UP000000311">
    <property type="component" value="Unassembled WGS sequence"/>
</dbReference>
<keyword evidence="7" id="KW-0966">Cell projection</keyword>
<feature type="compositionally biased region" description="Basic and acidic residues" evidence="10">
    <location>
        <begin position="1135"/>
        <end position="1149"/>
    </location>
</feature>
<feature type="region of interest" description="Disordered" evidence="10">
    <location>
        <begin position="947"/>
        <end position="1063"/>
    </location>
</feature>
<keyword evidence="4" id="KW-0433">Leucine-rich repeat</keyword>
<dbReference type="FunFam" id="3.80.10.10:FF:000166">
    <property type="entry name" value="Dynein assembly factor 1, axonemal"/>
    <property type="match status" value="1"/>
</dbReference>
<evidence type="ECO:0000256" key="10">
    <source>
        <dbReference type="SAM" id="MobiDB-lite"/>
    </source>
</evidence>
<keyword evidence="6" id="KW-0969">Cilium</keyword>
<dbReference type="STRING" id="104421.E2ADE5"/>
<protein>
    <recommendedName>
        <fullName evidence="8">Dynein axonemal assembly factor 1 homolog</fullName>
    </recommendedName>
</protein>
<evidence type="ECO:0000256" key="1">
    <source>
        <dbReference type="ARBA" id="ARBA00003843"/>
    </source>
</evidence>
<evidence type="ECO:0000256" key="8">
    <source>
        <dbReference type="ARBA" id="ARBA00024433"/>
    </source>
</evidence>
<dbReference type="PANTHER" id="PTHR45973:SF9">
    <property type="entry name" value="LEUCINE-RICH REPEAT-CONTAINING PROTEIN 46"/>
    <property type="match status" value="1"/>
</dbReference>
<dbReference type="Gene3D" id="3.80.10.10">
    <property type="entry name" value="Ribonuclease Inhibitor"/>
    <property type="match status" value="2"/>
</dbReference>
<sequence>MKEINKFVFAKIVRDYPAKLEISDPITGDLVSKTQSEIEKCENLCGSEKIETTNDVNEDDAPTVSSNYDHTFDLNHENPSYCNSSMTSECNVFMGDNLEYNDTTIQGEDSKDGEKTIKEEFLIDNRYTNSLSKDFGGIDRADENIRVKYSGEKFVNSGISLNSINIEDNDDKVVDNYIEEEIKNKETRLERNITSCIENPPRDIKELDIENKIELNIESNDYYTDNNKSYLKDAIDLLKCTGENMKHMLNVEEDNIERTMTEIKEMDKIIKNLLYTNNDEQHDSVEERMVKSLSAELENDPDDVMRKIMENCSNVSPDFQQHLSIRENSTLNFEESSSEYMIQNFQENKLFSHYRDISDTAIEKEDILKTIKEAEKILTDPYPDMSEASVNENCVRDNLMEKFTKEVNDEECKTINREENNFVENKEISLENVKIEKVIASKSNSINSNLEKLAEITCSDRSRSHIEIHETLEKIADEKRKIEDRKKDSLETLSKKFEQIDKFIADRYDISYTSDKDPREFKIPEDFANDSDSLDDFQDDRENVVVPLTKAEIIENLKIEELEKELANEMEEHKKLMDEYQKIIATNLEEIQQATLESEAKQIYNEKTDEEIANQSKNDENKSDELNQMSVMMSDTTTIKIDSESDDSFSENLKEPERTYIKGKVYDFDEKKHGIRMTEELIRKHCKEQKLYQTPHLNDVLYLHYKGFSFIENLEKYTGLKCLWLESNGIREIANLENQSELKCLFLHHNLISKIENLDHLTKLDTLNLSHNTIRRIENLGDSNRKRVISRMTLTLTCLCFSDSLKFLNNLNLSHNYLRETADIEHFRLLQALSILDISHNKINTCDVVDILGDMKTLRVVTLTGNPVLKEIKMYRKTMILKCKNLQYLDDRPVFPRDRACAEAWMRGGVDEEMAERNRWIQAEQKKINDSVMALINKRKLCKPVEMSEKEVVDTKKETEKEEKEEKDEEVVAKSSAHTTTRSRGLLDLERKKKSEGRSFLDSSSSSDEELASDEENECTRQKGGEESDGRRPMAEEERKVSDETNAELLLPWKTEVAPEKIQPQKLIEEVSESKQYIADDAEENLHGKQILDDRKSIHDPLDDYIVGREVTNCKKILLESATEKEEISNSQKSTDNDNNKTNDRKNEKTSTCSVSSDTADLKQTLEENEKLTSAITDMTDDASSKNIKSYQRKSKEHPFGSKLSSIREEMREFCDRMDKFVDENKIVFKNGEVEGFWGKEKMDENLQTDPIDDSEIQETETEVPTSKEDKLQWWNTKERNLKVREIIRQREDEARKHKVEIKDAATSNNSNCSSLEDRMQVMDTADNFQDVYDLMTMKTCPSYFPDSTETYSVKDEENYTCEQSEKESQEKSCGVFSSIFAELRNRDIQETNKSKVSSELMILEEKLDSEKSTIDTKQKNIPQIINMTDLIDSAEESSKCKKLETNENYSKIEDLEDKFNHLLLTPSEMKKNIDESDDDSFKTATSLVEEILETDQESPEVLRLFNTEDKIVDSNKNENVDLDECEIISNKERNNLICENKKVIKIEESSVKMEMSNSEQKLSSDTEESNSQMESLIRAIDRLTLGKNANQRPSRLTGKRTLEIKDVEINNKKSFLIEEVKSERKSKERKSRSQISEKCRQHMIQETKKFAKKVSPLIDKCITNLIKDSENVDRRSQYHKYKRRSLGEYLPSDFVSKMDLNKPAGDSGNNWSDKYDNKSDNVINVQFGKQELKQTINSESDSLSANDSDIQSLGNILRQSESICESESSSINADASLYKEFCDHLQKLKSEKKLLVKSNFIIEREEGSKEKLPDDKSVQKSNPTKKSVKPLIEVISENPAISNDSKSILKQEEKSHTSQNVSDCYKKDVSMQQKIIAHIFIYL</sequence>